<feature type="compositionally biased region" description="Basic residues" evidence="3">
    <location>
        <begin position="166"/>
        <end position="204"/>
    </location>
</feature>
<feature type="compositionally biased region" description="Basic residues" evidence="3">
    <location>
        <begin position="226"/>
        <end position="241"/>
    </location>
</feature>
<accession>A0ABM1ZHJ1</accession>
<protein>
    <recommendedName>
        <fullName evidence="4">RRM domain-containing protein</fullName>
    </recommendedName>
</protein>
<reference evidence="6" key="1">
    <citation type="journal article" date="2015" name="Proc. Natl. Acad. Sci. U.S.A.">
        <title>Genome sequence of the Asian Tiger mosquito, Aedes albopictus, reveals insights into its biology, genetics, and evolution.</title>
        <authorList>
            <person name="Chen X.G."/>
            <person name="Jiang X."/>
            <person name="Gu J."/>
            <person name="Xu M."/>
            <person name="Wu Y."/>
            <person name="Deng Y."/>
            <person name="Zhang C."/>
            <person name="Bonizzoni M."/>
            <person name="Dermauw W."/>
            <person name="Vontas J."/>
            <person name="Armbruster P."/>
            <person name="Huang X."/>
            <person name="Yang Y."/>
            <person name="Zhang H."/>
            <person name="He W."/>
            <person name="Peng H."/>
            <person name="Liu Y."/>
            <person name="Wu K."/>
            <person name="Chen J."/>
            <person name="Lirakis M."/>
            <person name="Topalis P."/>
            <person name="Van Leeuwen T."/>
            <person name="Hall A.B."/>
            <person name="Jiang X."/>
            <person name="Thorpe C."/>
            <person name="Mueller R.L."/>
            <person name="Sun C."/>
            <person name="Waterhouse R.M."/>
            <person name="Yan G."/>
            <person name="Tu Z.J."/>
            <person name="Fang X."/>
            <person name="James A.A."/>
        </authorList>
    </citation>
    <scope>NUCLEOTIDE SEQUENCE [LARGE SCALE GENOMIC DNA]</scope>
    <source>
        <strain evidence="6">Foshan</strain>
    </source>
</reference>
<dbReference type="PROSITE" id="PS50102">
    <property type="entry name" value="RRM"/>
    <property type="match status" value="2"/>
</dbReference>
<dbReference type="GeneID" id="109418801"/>
<dbReference type="PANTHER" id="PTHR23003">
    <property type="entry name" value="RNA RECOGNITION MOTIF RRM DOMAIN CONTAINING PROTEIN"/>
    <property type="match status" value="1"/>
</dbReference>
<dbReference type="EnsemblMetazoa" id="AALFPA23_018576.R27251">
    <property type="protein sequence ID" value="AALFPA23_018576.P27251"/>
    <property type="gene ID" value="AALFPA23_018576"/>
</dbReference>
<evidence type="ECO:0000256" key="2">
    <source>
        <dbReference type="PROSITE-ProRule" id="PRU00176"/>
    </source>
</evidence>
<evidence type="ECO:0000313" key="5">
    <source>
        <dbReference type="EnsemblMetazoa" id="AALFPA23_018576.P27251"/>
    </source>
</evidence>
<proteinExistence type="predicted"/>
<feature type="domain" description="RRM" evidence="4">
    <location>
        <begin position="92"/>
        <end position="165"/>
    </location>
</feature>
<name>A0ABM1ZHJ1_AEDAL</name>
<evidence type="ECO:0000259" key="4">
    <source>
        <dbReference type="PROSITE" id="PS50102"/>
    </source>
</evidence>
<dbReference type="SMART" id="SM00360">
    <property type="entry name" value="RRM"/>
    <property type="match status" value="2"/>
</dbReference>
<sequence length="305" mass="35604">MGSRVYIGKLPVDTRKRDIERFFEGFGRIREILLRGSYGFVEFEDYRDAEDAIYERHGAKLQGQKVVVEAARKPPRTGAPRFRPGPPLRTSHRLIVENLSSRVDWRELKGYMRKAGQITFADAHRDRLHEGIVEFETRHDMKRALKMFDDTELNGRYIRLVEARGRSRSRSSSRSRSRSWSRSRSRSQGRKLRSVVRSTKRSRSRSVESSRSRSRSSSSSEDGSRSRSRSPSRSHRSKRSRSHSEDSTRSHRSKRSKTDSKHSVRSVSPRSERSRSRSHRSTRSRSQSKRSVQSHRSYRSRSFSC</sequence>
<feature type="region of interest" description="Disordered" evidence="3">
    <location>
        <begin position="164"/>
        <end position="305"/>
    </location>
</feature>
<dbReference type="RefSeq" id="XP_062717117.1">
    <property type="nucleotide sequence ID" value="XM_062861133.1"/>
</dbReference>
<dbReference type="InterPro" id="IPR035979">
    <property type="entry name" value="RBD_domain_sf"/>
</dbReference>
<dbReference type="InterPro" id="IPR000504">
    <property type="entry name" value="RRM_dom"/>
</dbReference>
<dbReference type="InterPro" id="IPR050374">
    <property type="entry name" value="RRT5_SRSF_SR"/>
</dbReference>
<organism evidence="5 6">
    <name type="scientific">Aedes albopictus</name>
    <name type="common">Asian tiger mosquito</name>
    <name type="synonym">Stegomyia albopicta</name>
    <dbReference type="NCBI Taxonomy" id="7160"/>
    <lineage>
        <taxon>Eukaryota</taxon>
        <taxon>Metazoa</taxon>
        <taxon>Ecdysozoa</taxon>
        <taxon>Arthropoda</taxon>
        <taxon>Hexapoda</taxon>
        <taxon>Insecta</taxon>
        <taxon>Pterygota</taxon>
        <taxon>Neoptera</taxon>
        <taxon>Endopterygota</taxon>
        <taxon>Diptera</taxon>
        <taxon>Nematocera</taxon>
        <taxon>Culicoidea</taxon>
        <taxon>Culicidae</taxon>
        <taxon>Culicinae</taxon>
        <taxon>Aedini</taxon>
        <taxon>Aedes</taxon>
        <taxon>Stegomyia</taxon>
    </lineage>
</organism>
<reference evidence="5" key="2">
    <citation type="submission" date="2025-05" db="UniProtKB">
        <authorList>
            <consortium name="EnsemblMetazoa"/>
        </authorList>
    </citation>
    <scope>IDENTIFICATION</scope>
    <source>
        <strain evidence="5">Foshan</strain>
    </source>
</reference>
<dbReference type="InterPro" id="IPR012677">
    <property type="entry name" value="Nucleotide-bd_a/b_plait_sf"/>
</dbReference>
<dbReference type="Pfam" id="PF00076">
    <property type="entry name" value="RRM_1"/>
    <property type="match status" value="2"/>
</dbReference>
<dbReference type="SUPFAM" id="SSF54928">
    <property type="entry name" value="RNA-binding domain, RBD"/>
    <property type="match status" value="1"/>
</dbReference>
<feature type="compositionally biased region" description="Basic residues" evidence="3">
    <location>
        <begin position="276"/>
        <end position="299"/>
    </location>
</feature>
<dbReference type="Proteomes" id="UP000069940">
    <property type="component" value="Unassembled WGS sequence"/>
</dbReference>
<feature type="domain" description="RRM" evidence="4">
    <location>
        <begin position="3"/>
        <end position="73"/>
    </location>
</feature>
<keyword evidence="6" id="KW-1185">Reference proteome</keyword>
<evidence type="ECO:0000256" key="1">
    <source>
        <dbReference type="ARBA" id="ARBA00022884"/>
    </source>
</evidence>
<dbReference type="Gene3D" id="3.30.70.330">
    <property type="match status" value="2"/>
</dbReference>
<evidence type="ECO:0000313" key="6">
    <source>
        <dbReference type="Proteomes" id="UP000069940"/>
    </source>
</evidence>
<keyword evidence="1 2" id="KW-0694">RNA-binding</keyword>
<evidence type="ECO:0000256" key="3">
    <source>
        <dbReference type="SAM" id="MobiDB-lite"/>
    </source>
</evidence>
<dbReference type="PANTHER" id="PTHR23003:SF51">
    <property type="entry name" value="SERINE-ARGININE PROTEIN 55"/>
    <property type="match status" value="1"/>
</dbReference>